<dbReference type="Proteomes" id="UP000235619">
    <property type="component" value="Unassembled WGS sequence"/>
</dbReference>
<keyword evidence="1 5" id="KW-0436">Ligase</keyword>
<organism evidence="5 6">
    <name type="scientific">Thermodesulfobacterium geofontis</name>
    <dbReference type="NCBI Taxonomy" id="1295609"/>
    <lineage>
        <taxon>Bacteria</taxon>
        <taxon>Pseudomonadati</taxon>
        <taxon>Thermodesulfobacteriota</taxon>
        <taxon>Thermodesulfobacteria</taxon>
        <taxon>Thermodesulfobacteriales</taxon>
        <taxon>Thermodesulfobacteriaceae</taxon>
        <taxon>Thermodesulfobacterium</taxon>
    </lineage>
</organism>
<keyword evidence="3" id="KW-0067">ATP-binding</keyword>
<proteinExistence type="predicted"/>
<name>A0A2N7QFY2_9BACT</name>
<evidence type="ECO:0000313" key="5">
    <source>
        <dbReference type="EMBL" id="PMP97840.1"/>
    </source>
</evidence>
<dbReference type="EC" id="6.1.1.16" evidence="5"/>
<dbReference type="AlphaFoldDB" id="A0A2N7QFY2"/>
<dbReference type="GO" id="GO:0004817">
    <property type="term" value="F:cysteine-tRNA ligase activity"/>
    <property type="evidence" value="ECO:0007669"/>
    <property type="project" value="UniProtKB-EC"/>
</dbReference>
<dbReference type="Gene3D" id="1.20.120.1910">
    <property type="entry name" value="Cysteine-tRNA ligase, C-terminal anti-codon recognition domain"/>
    <property type="match status" value="1"/>
</dbReference>
<reference evidence="5 6" key="1">
    <citation type="submission" date="2018-01" db="EMBL/GenBank/DDBJ databases">
        <title>Metagenomic assembled genomes from two thermal pools in the Uzon Caldera, Kamchatka, Russia.</title>
        <authorList>
            <person name="Wilkins L."/>
            <person name="Ettinger C."/>
        </authorList>
    </citation>
    <scope>NUCLEOTIDE SEQUENCE [LARGE SCALE GENOMIC DNA]</scope>
    <source>
        <strain evidence="5">ARK-04</strain>
    </source>
</reference>
<evidence type="ECO:0000256" key="3">
    <source>
        <dbReference type="ARBA" id="ARBA00022840"/>
    </source>
</evidence>
<evidence type="ECO:0000256" key="2">
    <source>
        <dbReference type="ARBA" id="ARBA00022741"/>
    </source>
</evidence>
<dbReference type="EMBL" id="PNJD01000116">
    <property type="protein sequence ID" value="PMP97840.1"/>
    <property type="molecule type" value="Genomic_DNA"/>
</dbReference>
<evidence type="ECO:0000256" key="4">
    <source>
        <dbReference type="ARBA" id="ARBA00023146"/>
    </source>
</evidence>
<dbReference type="GO" id="GO:0006418">
    <property type="term" value="P:tRNA aminoacylation for protein translation"/>
    <property type="evidence" value="ECO:0007669"/>
    <property type="project" value="InterPro"/>
</dbReference>
<dbReference type="SUPFAM" id="SSF47323">
    <property type="entry name" value="Anticodon-binding domain of a subclass of class I aminoacyl-tRNA synthetases"/>
    <property type="match status" value="1"/>
</dbReference>
<sequence>PEIIEKEEILEKVKLREKAKSEKNYELADKIREELEKDGFFIFDFLSGSRVVSLKEEI</sequence>
<feature type="non-terminal residue" evidence="5">
    <location>
        <position position="1"/>
    </location>
</feature>
<comment type="caution">
    <text evidence="5">The sequence shown here is derived from an EMBL/GenBank/DDBJ whole genome shotgun (WGS) entry which is preliminary data.</text>
</comment>
<gene>
    <name evidence="5" type="primary">cysS</name>
    <name evidence="5" type="ORF">C0169_01930</name>
</gene>
<keyword evidence="4" id="KW-0030">Aminoacyl-tRNA synthetase</keyword>
<evidence type="ECO:0000256" key="1">
    <source>
        <dbReference type="ARBA" id="ARBA00022598"/>
    </source>
</evidence>
<accession>A0A2N7QFY2</accession>
<protein>
    <submittedName>
        <fullName evidence="5">Cysteine--tRNA ligase</fullName>
        <ecNumber evidence="5">6.1.1.16</ecNumber>
    </submittedName>
</protein>
<evidence type="ECO:0000313" key="6">
    <source>
        <dbReference type="Proteomes" id="UP000235619"/>
    </source>
</evidence>
<dbReference type="InterPro" id="IPR009080">
    <property type="entry name" value="tRNAsynth_Ia_anticodon-bd"/>
</dbReference>
<dbReference type="GO" id="GO:0005524">
    <property type="term" value="F:ATP binding"/>
    <property type="evidence" value="ECO:0007669"/>
    <property type="project" value="UniProtKB-KW"/>
</dbReference>
<keyword evidence="2" id="KW-0547">Nucleotide-binding</keyword>